<dbReference type="EMBL" id="CP039291">
    <property type="protein sequence ID" value="QCB93215.1"/>
    <property type="molecule type" value="Genomic_DNA"/>
</dbReference>
<accession>A0A4V1CMK0</accession>
<sequence>MRFYAQDGPRRARQVVGDLAVLAWVAAWVWVARRLHDVVARLGAPGRTLEDAGTSLRDSLGSAGDSVAGIPVVGDDVRAPFDAAGGAAASIAAAGVQVQEGAARLALAAAVAVALGPVLVVLVAWLRARVSFARRAGAAARLVDSAADLDLFALRALATQPVTRLAHVCDDPAGAWRRGDPDVVRALAALELRSLGVRPPAVAPGEPTFSGR</sequence>
<reference evidence="2 3" key="1">
    <citation type="submission" date="2019-04" db="EMBL/GenBank/DDBJ databases">
        <title>Isolation and identification of Cellulomonas shaoxiangyii sp. Nov. isolated from feces of the Tibetan antelopes (Pantholops hodgsonii) in the Qinghai-Tibet plateau of China.</title>
        <authorList>
            <person name="Tian Z."/>
        </authorList>
    </citation>
    <scope>NUCLEOTIDE SEQUENCE [LARGE SCALE GENOMIC DNA]</scope>
    <source>
        <strain evidence="2 3">Z28</strain>
    </source>
</reference>
<keyword evidence="1" id="KW-0812">Transmembrane</keyword>
<proteinExistence type="predicted"/>
<organism evidence="2 3">
    <name type="scientific">Cellulomonas shaoxiangyii</name>
    <dbReference type="NCBI Taxonomy" id="2566013"/>
    <lineage>
        <taxon>Bacteria</taxon>
        <taxon>Bacillati</taxon>
        <taxon>Actinomycetota</taxon>
        <taxon>Actinomycetes</taxon>
        <taxon>Micrococcales</taxon>
        <taxon>Cellulomonadaceae</taxon>
        <taxon>Cellulomonas</taxon>
    </lineage>
</organism>
<evidence type="ECO:0000313" key="3">
    <source>
        <dbReference type="Proteomes" id="UP000296469"/>
    </source>
</evidence>
<dbReference type="AlphaFoldDB" id="A0A4V1CMK0"/>
<dbReference type="RefSeq" id="WP_135974537.1">
    <property type="nucleotide sequence ID" value="NZ_CP039291.1"/>
</dbReference>
<protein>
    <submittedName>
        <fullName evidence="2">Uncharacterized protein</fullName>
    </submittedName>
</protein>
<gene>
    <name evidence="2" type="ORF">E5225_06255</name>
</gene>
<dbReference type="Proteomes" id="UP000296469">
    <property type="component" value="Chromosome"/>
</dbReference>
<feature type="transmembrane region" description="Helical" evidence="1">
    <location>
        <begin position="105"/>
        <end position="126"/>
    </location>
</feature>
<keyword evidence="1" id="KW-1133">Transmembrane helix</keyword>
<evidence type="ECO:0000256" key="1">
    <source>
        <dbReference type="SAM" id="Phobius"/>
    </source>
</evidence>
<dbReference type="KEGG" id="celz:E5225_06255"/>
<dbReference type="OrthoDB" id="5198533at2"/>
<name>A0A4V1CMK0_9CELL</name>
<feature type="transmembrane region" description="Helical" evidence="1">
    <location>
        <begin position="12"/>
        <end position="31"/>
    </location>
</feature>
<keyword evidence="3" id="KW-1185">Reference proteome</keyword>
<evidence type="ECO:0000313" key="2">
    <source>
        <dbReference type="EMBL" id="QCB93215.1"/>
    </source>
</evidence>
<keyword evidence="1" id="KW-0472">Membrane</keyword>